<keyword evidence="7" id="KW-0408">Iron</keyword>
<dbReference type="Gene3D" id="3.10.20.30">
    <property type="match status" value="1"/>
</dbReference>
<keyword evidence="2" id="KW-0285">Flavoprotein</keyword>
<comment type="cofactor">
    <cofactor evidence="1">
        <name>FAD</name>
        <dbReference type="ChEBI" id="CHEBI:57692"/>
    </cofactor>
</comment>
<dbReference type="SUPFAM" id="SSF63380">
    <property type="entry name" value="Riboflavin synthase domain-like"/>
    <property type="match status" value="1"/>
</dbReference>
<dbReference type="InterPro" id="IPR036010">
    <property type="entry name" value="2Fe-2S_ferredoxin-like_sf"/>
</dbReference>
<dbReference type="GO" id="GO:0016491">
    <property type="term" value="F:oxidoreductase activity"/>
    <property type="evidence" value="ECO:0007669"/>
    <property type="project" value="UniProtKB-KW"/>
</dbReference>
<accession>A0A5C8ZK26</accession>
<evidence type="ECO:0000259" key="9">
    <source>
        <dbReference type="PROSITE" id="PS51085"/>
    </source>
</evidence>
<evidence type="ECO:0000256" key="5">
    <source>
        <dbReference type="ARBA" id="ARBA00022827"/>
    </source>
</evidence>
<sequence length="384" mass="41026">MTAHCPPHPAGLATWGDDEDESLLVCQAVLDVTHDVKTFTFASPDAHLFHFEPGQFITLRLEVDGTEVLRSYTVSSPPTRPHALSITVKRKPGGVVSPWLHDTVRPGTMLRVQPPLGVFSTSRHPAQKYLFLSAGSGITPLMSMTRTLADLGRDADVVFVHSARTPADIIFRKELEALEALHPWLRVEHVVAATGDEPGWAGLVGQLDGPVLTAAVPDHADREVFVCGPPPYMDAVRTALLDAGLPAEQYHQETFSFERLDLGDAPADASLDSEDVERVADAAADSGDGAAAAASAEEGFAVQFTRSGCSIRCGRDETILQAAFRAGLTPPSSCSEGVCGTCKTTLVEGEVDMQHQGGIRPREVKMGKVLLCCSKPLTDVSVEA</sequence>
<dbReference type="InterPro" id="IPR039261">
    <property type="entry name" value="FNR_nucleotide-bd"/>
</dbReference>
<keyword evidence="4" id="KW-0479">Metal-binding</keyword>
<dbReference type="InterPro" id="IPR001041">
    <property type="entry name" value="2Fe-2S_ferredoxin-type"/>
</dbReference>
<dbReference type="Pfam" id="PF00970">
    <property type="entry name" value="FAD_binding_6"/>
    <property type="match status" value="1"/>
</dbReference>
<dbReference type="Proteomes" id="UP000321234">
    <property type="component" value="Unassembled WGS sequence"/>
</dbReference>
<dbReference type="GO" id="GO:0046872">
    <property type="term" value="F:metal ion binding"/>
    <property type="evidence" value="ECO:0007669"/>
    <property type="project" value="UniProtKB-KW"/>
</dbReference>
<keyword evidence="3" id="KW-0001">2Fe-2S</keyword>
<dbReference type="InterPro" id="IPR017927">
    <property type="entry name" value="FAD-bd_FR_type"/>
</dbReference>
<dbReference type="SUPFAM" id="SSF52343">
    <property type="entry name" value="Ferredoxin reductase-like, C-terminal NADP-linked domain"/>
    <property type="match status" value="1"/>
</dbReference>
<dbReference type="Pfam" id="PF00175">
    <property type="entry name" value="NAD_binding_1"/>
    <property type="match status" value="1"/>
</dbReference>
<evidence type="ECO:0000256" key="6">
    <source>
        <dbReference type="ARBA" id="ARBA00023002"/>
    </source>
</evidence>
<dbReference type="InterPro" id="IPR008333">
    <property type="entry name" value="Cbr1-like_FAD-bd_dom"/>
</dbReference>
<dbReference type="SUPFAM" id="SSF54292">
    <property type="entry name" value="2Fe-2S ferredoxin-like"/>
    <property type="match status" value="1"/>
</dbReference>
<dbReference type="EMBL" id="VKAC01000003">
    <property type="protein sequence ID" value="TXR57190.1"/>
    <property type="molecule type" value="Genomic_DNA"/>
</dbReference>
<dbReference type="PROSITE" id="PS51085">
    <property type="entry name" value="2FE2S_FER_2"/>
    <property type="match status" value="1"/>
</dbReference>
<dbReference type="PRINTS" id="PR00406">
    <property type="entry name" value="CYTB5RDTASE"/>
</dbReference>
<dbReference type="CDD" id="cd06215">
    <property type="entry name" value="FNR_iron_sulfur_binding_1"/>
    <property type="match status" value="1"/>
</dbReference>
<feature type="domain" description="2Fe-2S ferredoxin-type" evidence="9">
    <location>
        <begin position="300"/>
        <end position="384"/>
    </location>
</feature>
<organism evidence="11 12">
    <name type="scientific">Quadrisphaera setariae</name>
    <dbReference type="NCBI Taxonomy" id="2593304"/>
    <lineage>
        <taxon>Bacteria</taxon>
        <taxon>Bacillati</taxon>
        <taxon>Actinomycetota</taxon>
        <taxon>Actinomycetes</taxon>
        <taxon>Kineosporiales</taxon>
        <taxon>Kineosporiaceae</taxon>
        <taxon>Quadrisphaera</taxon>
    </lineage>
</organism>
<evidence type="ECO:0000256" key="3">
    <source>
        <dbReference type="ARBA" id="ARBA00022714"/>
    </source>
</evidence>
<dbReference type="PROSITE" id="PS51384">
    <property type="entry name" value="FAD_FR"/>
    <property type="match status" value="1"/>
</dbReference>
<protein>
    <submittedName>
        <fullName evidence="11">Hybrid-cluster NAD(P)-dependent oxidoreductase</fullName>
    </submittedName>
</protein>
<evidence type="ECO:0000256" key="4">
    <source>
        <dbReference type="ARBA" id="ARBA00022723"/>
    </source>
</evidence>
<keyword evidence="6" id="KW-0560">Oxidoreductase</keyword>
<evidence type="ECO:0000313" key="12">
    <source>
        <dbReference type="Proteomes" id="UP000321234"/>
    </source>
</evidence>
<dbReference type="Pfam" id="PF00111">
    <property type="entry name" value="Fer2"/>
    <property type="match status" value="1"/>
</dbReference>
<evidence type="ECO:0000256" key="2">
    <source>
        <dbReference type="ARBA" id="ARBA00022630"/>
    </source>
</evidence>
<evidence type="ECO:0000259" key="10">
    <source>
        <dbReference type="PROSITE" id="PS51384"/>
    </source>
</evidence>
<dbReference type="CDD" id="cd00207">
    <property type="entry name" value="fer2"/>
    <property type="match status" value="1"/>
</dbReference>
<dbReference type="AlphaFoldDB" id="A0A5C8ZK26"/>
<keyword evidence="5" id="KW-0274">FAD</keyword>
<keyword evidence="12" id="KW-1185">Reference proteome</keyword>
<dbReference type="PANTHER" id="PTHR47354">
    <property type="entry name" value="NADH OXIDOREDUCTASE HCR"/>
    <property type="match status" value="1"/>
</dbReference>
<dbReference type="InterPro" id="IPR050415">
    <property type="entry name" value="MRET"/>
</dbReference>
<dbReference type="RefSeq" id="WP_147925609.1">
    <property type="nucleotide sequence ID" value="NZ_VKAC01000003.1"/>
</dbReference>
<dbReference type="InterPro" id="IPR017938">
    <property type="entry name" value="Riboflavin_synthase-like_b-brl"/>
</dbReference>
<dbReference type="PROSITE" id="PS00197">
    <property type="entry name" value="2FE2S_FER_1"/>
    <property type="match status" value="1"/>
</dbReference>
<feature type="domain" description="FAD-binding FR-type" evidence="10">
    <location>
        <begin position="19"/>
        <end position="122"/>
    </location>
</feature>
<dbReference type="Gene3D" id="2.40.30.10">
    <property type="entry name" value="Translation factors"/>
    <property type="match status" value="1"/>
</dbReference>
<evidence type="ECO:0000313" key="11">
    <source>
        <dbReference type="EMBL" id="TXR57190.1"/>
    </source>
</evidence>
<proteinExistence type="predicted"/>
<evidence type="ECO:0000256" key="8">
    <source>
        <dbReference type="ARBA" id="ARBA00023014"/>
    </source>
</evidence>
<dbReference type="InterPro" id="IPR012675">
    <property type="entry name" value="Beta-grasp_dom_sf"/>
</dbReference>
<dbReference type="InterPro" id="IPR001433">
    <property type="entry name" value="OxRdtase_FAD/NAD-bd"/>
</dbReference>
<evidence type="ECO:0000256" key="7">
    <source>
        <dbReference type="ARBA" id="ARBA00023004"/>
    </source>
</evidence>
<dbReference type="Gene3D" id="3.40.50.80">
    <property type="entry name" value="Nucleotide-binding domain of ferredoxin-NADP reductase (FNR) module"/>
    <property type="match status" value="1"/>
</dbReference>
<dbReference type="OrthoDB" id="9796486at2"/>
<gene>
    <name evidence="11" type="ORF">FMM08_06985</name>
</gene>
<dbReference type="GO" id="GO:0051537">
    <property type="term" value="F:2 iron, 2 sulfur cluster binding"/>
    <property type="evidence" value="ECO:0007669"/>
    <property type="project" value="UniProtKB-KW"/>
</dbReference>
<reference evidence="11 12" key="1">
    <citation type="submission" date="2019-07" db="EMBL/GenBank/DDBJ databases">
        <title>Quadrisphaera sp. strain DD2A genome sequencing and assembly.</title>
        <authorList>
            <person name="Kim I."/>
        </authorList>
    </citation>
    <scope>NUCLEOTIDE SEQUENCE [LARGE SCALE GENOMIC DNA]</scope>
    <source>
        <strain evidence="11 12">DD2A</strain>
    </source>
</reference>
<comment type="caution">
    <text evidence="11">The sequence shown here is derived from an EMBL/GenBank/DDBJ whole genome shotgun (WGS) entry which is preliminary data.</text>
</comment>
<evidence type="ECO:0000256" key="1">
    <source>
        <dbReference type="ARBA" id="ARBA00001974"/>
    </source>
</evidence>
<dbReference type="PANTHER" id="PTHR47354:SF6">
    <property type="entry name" value="NADH OXIDOREDUCTASE HCR"/>
    <property type="match status" value="1"/>
</dbReference>
<keyword evidence="8" id="KW-0411">Iron-sulfur</keyword>
<name>A0A5C8ZK26_9ACTN</name>
<dbReference type="InterPro" id="IPR006058">
    <property type="entry name" value="2Fe2S_fd_BS"/>
</dbReference>